<proteinExistence type="predicted"/>
<comment type="subunit">
    <text evidence="1">Homotetramer.</text>
</comment>
<dbReference type="Gene3D" id="3.40.50.360">
    <property type="match status" value="1"/>
</dbReference>
<dbReference type="AlphaFoldDB" id="A0A9Q9BMX3"/>
<evidence type="ECO:0000256" key="5">
    <source>
        <dbReference type="ARBA" id="ARBA00031831"/>
    </source>
</evidence>
<dbReference type="PANTHER" id="PTHR43278">
    <property type="entry name" value="NAD(P)H-DEPENDENT FMN-CONTAINING OXIDOREDUCTASE YWQN-RELATED"/>
    <property type="match status" value="1"/>
</dbReference>
<reference evidence="8" key="1">
    <citation type="submission" date="2021-04" db="EMBL/GenBank/DDBJ databases">
        <title>Complete Genome Sequences of Macrococcus spp. from dog and cattle.</title>
        <authorList>
            <person name="Schwendener S."/>
            <person name="Perreten V."/>
        </authorList>
    </citation>
    <scope>NUCLEOTIDE SEQUENCE</scope>
    <source>
        <strain evidence="8">Epi0143-OL</strain>
    </source>
</reference>
<dbReference type="Pfam" id="PF03358">
    <property type="entry name" value="FMN_red"/>
    <property type="match status" value="1"/>
</dbReference>
<dbReference type="Proteomes" id="UP001057381">
    <property type="component" value="Chromosome"/>
</dbReference>
<gene>
    <name evidence="8" type="ORF">KFV11_01500</name>
</gene>
<dbReference type="KEGG" id="mequ:KFV11_01500"/>
<dbReference type="InterPro" id="IPR029039">
    <property type="entry name" value="Flavoprotein-like_sf"/>
</dbReference>
<dbReference type="EMBL" id="CP073809">
    <property type="protein sequence ID" value="UTH14075.1"/>
    <property type="molecule type" value="Genomic_DNA"/>
</dbReference>
<protein>
    <recommendedName>
        <fullName evidence="2">FMN-dependent NADPH-azoreductase</fullName>
    </recommendedName>
    <alternativeName>
        <fullName evidence="6">NADPH-dependent flavo-azoreductase</fullName>
    </alternativeName>
    <alternativeName>
        <fullName evidence="5">NADPH-flavin azoreductase</fullName>
    </alternativeName>
</protein>
<keyword evidence="4" id="KW-0288">FMN</keyword>
<keyword evidence="3" id="KW-0285">Flavoprotein</keyword>
<evidence type="ECO:0000259" key="7">
    <source>
        <dbReference type="Pfam" id="PF03358"/>
    </source>
</evidence>
<name>A0A9Q9BMX3_9STAP</name>
<dbReference type="RefSeq" id="WP_254250144.1">
    <property type="nucleotide sequence ID" value="NZ_CP073809.1"/>
</dbReference>
<evidence type="ECO:0000313" key="8">
    <source>
        <dbReference type="EMBL" id="UTH14075.1"/>
    </source>
</evidence>
<dbReference type="InterPro" id="IPR051796">
    <property type="entry name" value="ISF_SsuE-like"/>
</dbReference>
<evidence type="ECO:0000256" key="6">
    <source>
        <dbReference type="ARBA" id="ARBA00032807"/>
    </source>
</evidence>
<evidence type="ECO:0000256" key="1">
    <source>
        <dbReference type="ARBA" id="ARBA00011881"/>
    </source>
</evidence>
<dbReference type="PANTHER" id="PTHR43278:SF4">
    <property type="entry name" value="NAD(P)H-DEPENDENT FMN-CONTAINING OXIDOREDUCTASE YWQN-RELATED"/>
    <property type="match status" value="1"/>
</dbReference>
<accession>A0A9Q9BMX3</accession>
<feature type="domain" description="NADPH-dependent FMN reductase-like" evidence="7">
    <location>
        <begin position="3"/>
        <end position="153"/>
    </location>
</feature>
<dbReference type="SUPFAM" id="SSF52218">
    <property type="entry name" value="Flavoproteins"/>
    <property type="match status" value="1"/>
</dbReference>
<organism evidence="8 9">
    <name type="scientific">Macrococcus equipercicus</name>
    <dbReference type="NCBI Taxonomy" id="69967"/>
    <lineage>
        <taxon>Bacteria</taxon>
        <taxon>Bacillati</taxon>
        <taxon>Bacillota</taxon>
        <taxon>Bacilli</taxon>
        <taxon>Bacillales</taxon>
        <taxon>Staphylococcaceae</taxon>
        <taxon>Macrococcus</taxon>
    </lineage>
</organism>
<evidence type="ECO:0000313" key="9">
    <source>
        <dbReference type="Proteomes" id="UP001057381"/>
    </source>
</evidence>
<evidence type="ECO:0000256" key="4">
    <source>
        <dbReference type="ARBA" id="ARBA00022643"/>
    </source>
</evidence>
<evidence type="ECO:0000256" key="3">
    <source>
        <dbReference type="ARBA" id="ARBA00022630"/>
    </source>
</evidence>
<dbReference type="InterPro" id="IPR005025">
    <property type="entry name" value="FMN_Rdtase-like_dom"/>
</dbReference>
<dbReference type="GO" id="GO:0016491">
    <property type="term" value="F:oxidoreductase activity"/>
    <property type="evidence" value="ECO:0007669"/>
    <property type="project" value="InterPro"/>
</dbReference>
<sequence>MLTILSGSSRKNGNTEYILDQLTKATGYKRYFLNSLCIERVIDSRHDNSEVIHNDDYKMVLDSVIDSDIVIMATPLYWYSMSASLKLFIDRWTETLRDSDYPDFKEIMRKKEFIIIIIGGDNPEKKTIPLQDQFKLIFEFMEIDNYKFIIGKGNKPLEIINDIQFMHSIKKLNERVLNDYEETE</sequence>
<evidence type="ECO:0000256" key="2">
    <source>
        <dbReference type="ARBA" id="ARBA00016393"/>
    </source>
</evidence>